<feature type="domain" description="Caspase family p20" evidence="5">
    <location>
        <begin position="48"/>
        <end position="171"/>
    </location>
</feature>
<accession>A0A6P8XR44</accession>
<dbReference type="GeneID" id="117565523"/>
<evidence type="ECO:0000256" key="3">
    <source>
        <dbReference type="SAM" id="MobiDB-lite"/>
    </source>
</evidence>
<keyword evidence="6" id="KW-1185">Reference proteome</keyword>
<proteinExistence type="inferred from homology"/>
<dbReference type="OrthoDB" id="6116485at2759"/>
<dbReference type="GO" id="GO:0006915">
    <property type="term" value="P:apoptotic process"/>
    <property type="evidence" value="ECO:0007669"/>
    <property type="project" value="TreeGrafter"/>
</dbReference>
<dbReference type="Pfam" id="PF00656">
    <property type="entry name" value="Peptidase_C14"/>
    <property type="match status" value="1"/>
</dbReference>
<dbReference type="AlphaFoldDB" id="A0A6P8XR44"/>
<evidence type="ECO:0000259" key="4">
    <source>
        <dbReference type="PROSITE" id="PS50207"/>
    </source>
</evidence>
<dbReference type="PANTHER" id="PTHR10454">
    <property type="entry name" value="CASPASE"/>
    <property type="match status" value="1"/>
</dbReference>
<dbReference type="SMART" id="SM00115">
    <property type="entry name" value="CASc"/>
    <property type="match status" value="1"/>
</dbReference>
<protein>
    <submittedName>
        <fullName evidence="7">Caspase-like</fullName>
    </submittedName>
</protein>
<evidence type="ECO:0000256" key="2">
    <source>
        <dbReference type="RuleBase" id="RU003971"/>
    </source>
</evidence>
<evidence type="ECO:0000313" key="6">
    <source>
        <dbReference type="Proteomes" id="UP000515160"/>
    </source>
</evidence>
<dbReference type="GO" id="GO:0043525">
    <property type="term" value="P:positive regulation of neuron apoptotic process"/>
    <property type="evidence" value="ECO:0007669"/>
    <property type="project" value="TreeGrafter"/>
</dbReference>
<dbReference type="GO" id="GO:0006508">
    <property type="term" value="P:proteolysis"/>
    <property type="evidence" value="ECO:0007669"/>
    <property type="project" value="InterPro"/>
</dbReference>
<dbReference type="SUPFAM" id="SSF52129">
    <property type="entry name" value="Caspase-like"/>
    <property type="match status" value="1"/>
</dbReference>
<dbReference type="InterPro" id="IPR002398">
    <property type="entry name" value="Pept_C14"/>
</dbReference>
<evidence type="ECO:0000256" key="1">
    <source>
        <dbReference type="ARBA" id="ARBA00010134"/>
    </source>
</evidence>
<dbReference type="InterPro" id="IPR002138">
    <property type="entry name" value="Pept_C14_p10"/>
</dbReference>
<dbReference type="RefSeq" id="XP_034100552.1">
    <property type="nucleotide sequence ID" value="XM_034244661.2"/>
</dbReference>
<comment type="similarity">
    <text evidence="1 2">Belongs to the peptidase C14A family.</text>
</comment>
<reference evidence="7" key="1">
    <citation type="submission" date="2025-08" db="UniProtKB">
        <authorList>
            <consortium name="RefSeq"/>
        </authorList>
    </citation>
    <scope>IDENTIFICATION</scope>
    <source>
        <strain evidence="7">15112-1751.03</strain>
        <tissue evidence="7">Whole Adult</tissue>
    </source>
</reference>
<evidence type="ECO:0000259" key="5">
    <source>
        <dbReference type="PROSITE" id="PS50208"/>
    </source>
</evidence>
<dbReference type="InterPro" id="IPR001309">
    <property type="entry name" value="Pept_C14_p20"/>
</dbReference>
<dbReference type="PROSITE" id="PS50207">
    <property type="entry name" value="CASPASE_P10"/>
    <property type="match status" value="1"/>
</dbReference>
<name>A0A6P8XR44_DROAB</name>
<feature type="domain" description="Caspase family p10" evidence="4">
    <location>
        <begin position="190"/>
        <end position="279"/>
    </location>
</feature>
<dbReference type="PRINTS" id="PR00376">
    <property type="entry name" value="IL1BCENZYME"/>
</dbReference>
<dbReference type="PROSITE" id="PS50208">
    <property type="entry name" value="CASPASE_P20"/>
    <property type="match status" value="1"/>
</dbReference>
<dbReference type="InterPro" id="IPR011600">
    <property type="entry name" value="Pept_C14_caspase"/>
</dbReference>
<dbReference type="Gene3D" id="3.40.50.1460">
    <property type="match status" value="1"/>
</dbReference>
<dbReference type="InterPro" id="IPR015917">
    <property type="entry name" value="Pept_C14A"/>
</dbReference>
<evidence type="ECO:0000313" key="7">
    <source>
        <dbReference type="RefSeq" id="XP_034100552.1"/>
    </source>
</evidence>
<dbReference type="PANTHER" id="PTHR10454:SF245">
    <property type="entry name" value="CASPASE-RELATED"/>
    <property type="match status" value="1"/>
</dbReference>
<dbReference type="GO" id="GO:0004197">
    <property type="term" value="F:cysteine-type endopeptidase activity"/>
    <property type="evidence" value="ECO:0007669"/>
    <property type="project" value="InterPro"/>
</dbReference>
<dbReference type="Proteomes" id="UP000515160">
    <property type="component" value="Chromosome 2L"/>
</dbReference>
<dbReference type="CDD" id="cd00032">
    <property type="entry name" value="CASc"/>
    <property type="match status" value="1"/>
</dbReference>
<organism evidence="6 7">
    <name type="scientific">Drosophila albomicans</name>
    <name type="common">Fruit fly</name>
    <dbReference type="NCBI Taxonomy" id="7291"/>
    <lineage>
        <taxon>Eukaryota</taxon>
        <taxon>Metazoa</taxon>
        <taxon>Ecdysozoa</taxon>
        <taxon>Arthropoda</taxon>
        <taxon>Hexapoda</taxon>
        <taxon>Insecta</taxon>
        <taxon>Pterygota</taxon>
        <taxon>Neoptera</taxon>
        <taxon>Endopterygota</taxon>
        <taxon>Diptera</taxon>
        <taxon>Brachycera</taxon>
        <taxon>Muscomorpha</taxon>
        <taxon>Ephydroidea</taxon>
        <taxon>Drosophilidae</taxon>
        <taxon>Drosophila</taxon>
    </lineage>
</organism>
<sequence>MNNDDHNTTDGNSCAILRKTDDKTEPKDNVARMVTGRCANEYKMNHKFRGLALIFGHEHFDVANLQNRIETNVDTKNLTEALMKLDFCVRAFKDLSHKEVMDKIKETVAMDHTEHDCILIAVLSYGECDLIYAKDTYYRMDDLWNAFTADKCPTLAGKPKLFIVEANRGRKRDKGYRMSGQTQTDSDSPSNYRIPIHADFLVAFSTIPNHCTWSDYIKGSWFIYSLCQELSISGRKMDLLMLLTFVGQRVAVDFETYDEGYKQITCTMSTLTRIVYFDDHKIETARNSCSK</sequence>
<dbReference type="InterPro" id="IPR029030">
    <property type="entry name" value="Caspase-like_dom_sf"/>
</dbReference>
<gene>
    <name evidence="7" type="primary">LOC117565523</name>
</gene>
<dbReference type="GO" id="GO:0005737">
    <property type="term" value="C:cytoplasm"/>
    <property type="evidence" value="ECO:0007669"/>
    <property type="project" value="TreeGrafter"/>
</dbReference>
<feature type="region of interest" description="Disordered" evidence="3">
    <location>
        <begin position="1"/>
        <end position="20"/>
    </location>
</feature>